<accession>A0A1X7VMZ9</accession>
<dbReference type="eggNOG" id="KOG3095">
    <property type="taxonomic scope" value="Eukaryota"/>
</dbReference>
<dbReference type="GO" id="GO:0003677">
    <property type="term" value="F:DNA binding"/>
    <property type="evidence" value="ECO:0007669"/>
    <property type="project" value="UniProtKB-UniRule"/>
</dbReference>
<dbReference type="AlphaFoldDB" id="A0A1X7VMZ9"/>
<keyword evidence="11" id="KW-1185">Reference proteome</keyword>
<organism evidence="10">
    <name type="scientific">Amphimedon queenslandica</name>
    <name type="common">Sponge</name>
    <dbReference type="NCBI Taxonomy" id="400682"/>
    <lineage>
        <taxon>Eukaryota</taxon>
        <taxon>Metazoa</taxon>
        <taxon>Porifera</taxon>
        <taxon>Demospongiae</taxon>
        <taxon>Heteroscleromorpha</taxon>
        <taxon>Haplosclerida</taxon>
        <taxon>Niphatidae</taxon>
        <taxon>Amphimedon</taxon>
    </lineage>
</organism>
<dbReference type="KEGG" id="aqu:100640699"/>
<keyword evidence="3 7" id="KW-0238">DNA-binding</keyword>
<dbReference type="GO" id="GO:0005673">
    <property type="term" value="C:transcription factor TFIIE complex"/>
    <property type="evidence" value="ECO:0007669"/>
    <property type="project" value="UniProtKB-UniRule"/>
</dbReference>
<dbReference type="InterPro" id="IPR036390">
    <property type="entry name" value="WH_DNA-bd_sf"/>
</dbReference>
<dbReference type="GO" id="GO:0001097">
    <property type="term" value="F:TFIIH-class transcription factor complex binding"/>
    <property type="evidence" value="ECO:0007669"/>
    <property type="project" value="TreeGrafter"/>
</dbReference>
<keyword evidence="5 7" id="KW-0539">Nucleus</keyword>
<evidence type="ECO:0000256" key="7">
    <source>
        <dbReference type="PIRNR" id="PIRNR016398"/>
    </source>
</evidence>
<dbReference type="EnsemblMetazoa" id="Aqu2.1.41259_001">
    <property type="protein sequence ID" value="Aqu2.1.41259_001"/>
    <property type="gene ID" value="Aqu2.1.41259"/>
</dbReference>
<feature type="region of interest" description="Disordered" evidence="8">
    <location>
        <begin position="259"/>
        <end position="283"/>
    </location>
</feature>
<evidence type="ECO:0000259" key="9">
    <source>
        <dbReference type="PROSITE" id="PS51351"/>
    </source>
</evidence>
<dbReference type="Gene3D" id="1.10.10.10">
    <property type="entry name" value="Winged helix-like DNA-binding domain superfamily/Winged helix DNA-binding domain"/>
    <property type="match status" value="1"/>
</dbReference>
<dbReference type="InterPro" id="IPR036388">
    <property type="entry name" value="WH-like_DNA-bd_sf"/>
</dbReference>
<name>A0A1X7VMZ9_AMPQE</name>
<dbReference type="InParanoid" id="A0A1X7VMZ9"/>
<dbReference type="Proteomes" id="UP000007879">
    <property type="component" value="Unassembled WGS sequence"/>
</dbReference>
<dbReference type="InterPro" id="IPR040501">
    <property type="entry name" value="TFA2_Winged_2"/>
</dbReference>
<dbReference type="PROSITE" id="PS51351">
    <property type="entry name" value="TFIIE_BETA_C"/>
    <property type="match status" value="1"/>
</dbReference>
<dbReference type="Pfam" id="PF18121">
    <property type="entry name" value="TFA2_Winged_2"/>
    <property type="match status" value="1"/>
</dbReference>
<proteinExistence type="inferred from homology"/>
<dbReference type="STRING" id="400682.A0A1X7VMZ9"/>
<dbReference type="EnsemblMetazoa" id="XM_003383568.2">
    <property type="protein sequence ID" value="XP_003383616.1"/>
    <property type="gene ID" value="LOC100640699"/>
</dbReference>
<comment type="subunit">
    <text evidence="7">Tetramer of two alpha and two beta chains.</text>
</comment>
<dbReference type="FunCoup" id="A0A1X7VMZ9">
    <property type="interactions" value="618"/>
</dbReference>
<feature type="compositionally biased region" description="Basic residues" evidence="8">
    <location>
        <begin position="265"/>
        <end position="282"/>
    </location>
</feature>
<evidence type="ECO:0000256" key="3">
    <source>
        <dbReference type="ARBA" id="ARBA00023125"/>
    </source>
</evidence>
<dbReference type="PIRSF" id="PIRSF016398">
    <property type="entry name" value="TFIIE-beta"/>
    <property type="match status" value="1"/>
</dbReference>
<comment type="function">
    <text evidence="6 7">Recruits TFIIH to the initiation complex and stimulates the RNA polymerase II C-terminal domain kinase and DNA-dependent ATPase activities of TFIIH. Both TFIIH and TFIIE are required for promoter clearance by RNA polymerase.</text>
</comment>
<reference evidence="11" key="1">
    <citation type="journal article" date="2010" name="Nature">
        <title>The Amphimedon queenslandica genome and the evolution of animal complexity.</title>
        <authorList>
            <person name="Srivastava M."/>
            <person name="Simakov O."/>
            <person name="Chapman J."/>
            <person name="Fahey B."/>
            <person name="Gauthier M.E."/>
            <person name="Mitros T."/>
            <person name="Richards G.S."/>
            <person name="Conaco C."/>
            <person name="Dacre M."/>
            <person name="Hellsten U."/>
            <person name="Larroux C."/>
            <person name="Putnam N.H."/>
            <person name="Stanke M."/>
            <person name="Adamska M."/>
            <person name="Darling A."/>
            <person name="Degnan S.M."/>
            <person name="Oakley T.H."/>
            <person name="Plachetzki D.C."/>
            <person name="Zhai Y."/>
            <person name="Adamski M."/>
            <person name="Calcino A."/>
            <person name="Cummins S.F."/>
            <person name="Goodstein D.M."/>
            <person name="Harris C."/>
            <person name="Jackson D.J."/>
            <person name="Leys S.P."/>
            <person name="Shu S."/>
            <person name="Woodcroft B.J."/>
            <person name="Vervoort M."/>
            <person name="Kosik K.S."/>
            <person name="Manning G."/>
            <person name="Degnan B.M."/>
            <person name="Rokhsar D.S."/>
        </authorList>
    </citation>
    <scope>NUCLEOTIDE SEQUENCE [LARGE SCALE GENOMIC DNA]</scope>
</reference>
<comment type="similarity">
    <text evidence="7">Belongs to the TFIIE beta subunit family.</text>
</comment>
<feature type="region of interest" description="Disordered" evidence="8">
    <location>
        <begin position="15"/>
        <end position="81"/>
    </location>
</feature>
<evidence type="ECO:0000313" key="10">
    <source>
        <dbReference type="EnsemblMetazoa" id="Aqu2.1.41259_001"/>
    </source>
</evidence>
<evidence type="ECO:0000256" key="4">
    <source>
        <dbReference type="ARBA" id="ARBA00023163"/>
    </source>
</evidence>
<feature type="domain" description="TFIIE beta" evidence="9">
    <location>
        <begin position="74"/>
        <end position="156"/>
    </location>
</feature>
<sequence length="309" mass="35611">MAAIDPSLLKDREAFKKRSRATPVVEKKVSKAKVTADSRPSASKPKKKKKASQFSRPKPNILHTGTSDSIKEAAKHGHRGKNPARILKAVVDMMKERYLTKVYDPLSIDEILKEIDLEELHSEIKQRLYEELRRNRKIRYYSEADRFIFLPSLGHQVRSKTQLLAFLQDRESKGMGGVSITDLKEAIPQTEKVLRKLEKDIFRLKCGERDKNEEVVFYNNHDYDITVDESIVSQWRQVSVDGQSERDIEKYLENVGLGAMQGETRKRKAPTQQRKTSKKSRQTKILNTHLETDLLKEYSEDGTQLTTPT</sequence>
<dbReference type="InterPro" id="IPR016656">
    <property type="entry name" value="TFIIE-bsu"/>
</dbReference>
<evidence type="ECO:0000313" key="11">
    <source>
        <dbReference type="Proteomes" id="UP000007879"/>
    </source>
</evidence>
<evidence type="ECO:0000256" key="5">
    <source>
        <dbReference type="ARBA" id="ARBA00023242"/>
    </source>
</evidence>
<evidence type="ECO:0000256" key="6">
    <source>
        <dbReference type="ARBA" id="ARBA00025581"/>
    </source>
</evidence>
<evidence type="ECO:0000256" key="8">
    <source>
        <dbReference type="SAM" id="MobiDB-lite"/>
    </source>
</evidence>
<dbReference type="OrthoDB" id="5323195at2759"/>
<protein>
    <recommendedName>
        <fullName evidence="7">Transcription initiation factor IIE subunit beta</fullName>
    </recommendedName>
</protein>
<comment type="subcellular location">
    <subcellularLocation>
        <location evidence="1 7">Nucleus</location>
    </subcellularLocation>
</comment>
<dbReference type="GO" id="GO:0006367">
    <property type="term" value="P:transcription initiation at RNA polymerase II promoter"/>
    <property type="evidence" value="ECO:0007669"/>
    <property type="project" value="UniProtKB-UniRule"/>
</dbReference>
<keyword evidence="2 7" id="KW-0805">Transcription regulation</keyword>
<dbReference type="PANTHER" id="PTHR12716:SF8">
    <property type="entry name" value="TRANSCRIPTION INITIATION FACTOR IIE SUBUNIT BETA"/>
    <property type="match status" value="1"/>
</dbReference>
<gene>
    <name evidence="10" type="primary">100640699</name>
</gene>
<keyword evidence="4 7" id="KW-0804">Transcription</keyword>
<evidence type="ECO:0000256" key="2">
    <source>
        <dbReference type="ARBA" id="ARBA00023015"/>
    </source>
</evidence>
<evidence type="ECO:0000256" key="1">
    <source>
        <dbReference type="ARBA" id="ARBA00004123"/>
    </source>
</evidence>
<reference evidence="10" key="2">
    <citation type="submission" date="2017-05" db="UniProtKB">
        <authorList>
            <consortium name="EnsemblMetazoa"/>
        </authorList>
    </citation>
    <scope>IDENTIFICATION</scope>
</reference>
<dbReference type="PANTHER" id="PTHR12716">
    <property type="entry name" value="TRANSCRIPTION INITIATION FACTOR IIE, BETA SUBUNIT"/>
    <property type="match status" value="1"/>
</dbReference>
<dbReference type="SUPFAM" id="SSF46785">
    <property type="entry name" value="Winged helix' DNA-binding domain"/>
    <property type="match status" value="1"/>
</dbReference>
<dbReference type="InterPro" id="IPR003166">
    <property type="entry name" value="TFIIE_bsu_DNA-bd"/>
</dbReference>